<dbReference type="InterPro" id="IPR007837">
    <property type="entry name" value="DinB"/>
</dbReference>
<keyword evidence="5" id="KW-1185">Reference proteome</keyword>
<proteinExistence type="inferred from homology"/>
<gene>
    <name evidence="4" type="ORF">SAMN04487936_12314</name>
</gene>
<dbReference type="Gene3D" id="1.20.120.450">
    <property type="entry name" value="dinb family like domain"/>
    <property type="match status" value="1"/>
</dbReference>
<protein>
    <submittedName>
        <fullName evidence="4">Uncharacterized damage-inducible protein DinB (Forms a four-helix bundle)</fullName>
    </submittedName>
</protein>
<dbReference type="Proteomes" id="UP000183557">
    <property type="component" value="Unassembled WGS sequence"/>
</dbReference>
<accession>A0A1I4AZW0</accession>
<evidence type="ECO:0000256" key="1">
    <source>
        <dbReference type="ARBA" id="ARBA00008635"/>
    </source>
</evidence>
<feature type="binding site" evidence="3">
    <location>
        <position position="135"/>
    </location>
    <ligand>
        <name>a divalent metal cation</name>
        <dbReference type="ChEBI" id="CHEBI:60240"/>
    </ligand>
</feature>
<dbReference type="PANTHER" id="PTHR37302">
    <property type="entry name" value="SLR1116 PROTEIN"/>
    <property type="match status" value="1"/>
</dbReference>
<evidence type="ECO:0000313" key="4">
    <source>
        <dbReference type="EMBL" id="SFK61690.1"/>
    </source>
</evidence>
<evidence type="ECO:0000313" key="5">
    <source>
        <dbReference type="Proteomes" id="UP000183557"/>
    </source>
</evidence>
<keyword evidence="2 3" id="KW-0479">Metal-binding</keyword>
<dbReference type="GO" id="GO:0046872">
    <property type="term" value="F:metal ion binding"/>
    <property type="evidence" value="ECO:0007669"/>
    <property type="project" value="UniProtKB-KW"/>
</dbReference>
<dbReference type="RefSeq" id="WP_075038407.1">
    <property type="nucleotide sequence ID" value="NZ_FOSB01000023.1"/>
</dbReference>
<dbReference type="AlphaFoldDB" id="A0A1I4AZW0"/>
<dbReference type="EMBL" id="FOSB01000023">
    <property type="protein sequence ID" value="SFK61690.1"/>
    <property type="molecule type" value="Genomic_DNA"/>
</dbReference>
<reference evidence="5" key="1">
    <citation type="submission" date="2016-10" db="EMBL/GenBank/DDBJ databases">
        <authorList>
            <person name="Varghese N."/>
            <person name="Submissions S."/>
        </authorList>
    </citation>
    <scope>NUCLEOTIDE SEQUENCE [LARGE SCALE GENOMIC DNA]</scope>
    <source>
        <strain evidence="5">CGMCC 1.3704</strain>
    </source>
</reference>
<feature type="binding site" evidence="3">
    <location>
        <position position="139"/>
    </location>
    <ligand>
        <name>a divalent metal cation</name>
        <dbReference type="ChEBI" id="CHEBI:60240"/>
    </ligand>
</feature>
<evidence type="ECO:0000256" key="2">
    <source>
        <dbReference type="ARBA" id="ARBA00022723"/>
    </source>
</evidence>
<sequence>MAQLELQLYNYNEWANKQIFNRLKELPKDIYRQEIQSVFSSISNVLAHVYLSDLGWIEVFSGKSMNYALELASQQRETESKGIDEMEEMFFNLSEKYKLFLSQKGNLDKPIEIKNPLGGLMKTNVSELVTHIVNHGTYHRGNITAMLRQMGYVSVGTDYGLYLFLRQRENK</sequence>
<name>A0A1I4AZW0_HALDA</name>
<dbReference type="OrthoDB" id="9811413at2"/>
<evidence type="ECO:0000256" key="3">
    <source>
        <dbReference type="PIRSR" id="PIRSR607837-1"/>
    </source>
</evidence>
<dbReference type="InterPro" id="IPR034660">
    <property type="entry name" value="DinB/YfiT-like"/>
</dbReference>
<dbReference type="PANTHER" id="PTHR37302:SF1">
    <property type="entry name" value="PROTEIN DINB"/>
    <property type="match status" value="1"/>
</dbReference>
<comment type="similarity">
    <text evidence="1">Belongs to the DinB family.</text>
</comment>
<dbReference type="Pfam" id="PF05163">
    <property type="entry name" value="DinB"/>
    <property type="match status" value="1"/>
</dbReference>
<organism evidence="4 5">
    <name type="scientific">Halobacillus dabanensis</name>
    <dbReference type="NCBI Taxonomy" id="240302"/>
    <lineage>
        <taxon>Bacteria</taxon>
        <taxon>Bacillati</taxon>
        <taxon>Bacillota</taxon>
        <taxon>Bacilli</taxon>
        <taxon>Bacillales</taxon>
        <taxon>Bacillaceae</taxon>
        <taxon>Halobacillus</taxon>
    </lineage>
</organism>
<dbReference type="SUPFAM" id="SSF109854">
    <property type="entry name" value="DinB/YfiT-like putative metalloenzymes"/>
    <property type="match status" value="1"/>
</dbReference>
<feature type="binding site" evidence="3">
    <location>
        <position position="48"/>
    </location>
    <ligand>
        <name>a divalent metal cation</name>
        <dbReference type="ChEBI" id="CHEBI:60240"/>
    </ligand>
</feature>